<dbReference type="GO" id="GO:0005544">
    <property type="term" value="F:calcium-dependent phospholipid binding"/>
    <property type="evidence" value="ECO:0007669"/>
    <property type="project" value="UniProtKB-KW"/>
</dbReference>
<name>A0A843W6A2_COLES</name>
<evidence type="ECO:0000313" key="5">
    <source>
        <dbReference type="EMBL" id="MQL98679.1"/>
    </source>
</evidence>
<evidence type="ECO:0000256" key="1">
    <source>
        <dbReference type="ARBA" id="ARBA00007831"/>
    </source>
</evidence>
<keyword evidence="4" id="KW-0111">Calcium/phospholipid-binding</keyword>
<gene>
    <name evidence="5" type="ORF">Taro_031390</name>
</gene>
<reference evidence="5" key="1">
    <citation type="submission" date="2017-07" db="EMBL/GenBank/DDBJ databases">
        <title>Taro Niue Genome Assembly and Annotation.</title>
        <authorList>
            <person name="Atibalentja N."/>
            <person name="Keating K."/>
            <person name="Fields C.J."/>
        </authorList>
    </citation>
    <scope>NUCLEOTIDE SEQUENCE</scope>
    <source>
        <strain evidence="5">Niue_2</strain>
        <tissue evidence="5">Leaf</tissue>
    </source>
</reference>
<dbReference type="GO" id="GO:0005509">
    <property type="term" value="F:calcium ion binding"/>
    <property type="evidence" value="ECO:0007669"/>
    <property type="project" value="InterPro"/>
</dbReference>
<dbReference type="InterPro" id="IPR037104">
    <property type="entry name" value="Annexin_sf"/>
</dbReference>
<proteinExistence type="inferred from homology"/>
<dbReference type="Pfam" id="PF00191">
    <property type="entry name" value="Annexin"/>
    <property type="match status" value="3"/>
</dbReference>
<dbReference type="SUPFAM" id="SSF47874">
    <property type="entry name" value="Annexin"/>
    <property type="match status" value="1"/>
</dbReference>
<dbReference type="GO" id="GO:0009414">
    <property type="term" value="P:response to water deprivation"/>
    <property type="evidence" value="ECO:0007669"/>
    <property type="project" value="TreeGrafter"/>
</dbReference>
<dbReference type="GO" id="GO:0009651">
    <property type="term" value="P:response to salt stress"/>
    <property type="evidence" value="ECO:0007669"/>
    <property type="project" value="TreeGrafter"/>
</dbReference>
<keyword evidence="4" id="KW-0106">Calcium</keyword>
<evidence type="ECO:0000256" key="2">
    <source>
        <dbReference type="ARBA" id="ARBA00022737"/>
    </source>
</evidence>
<dbReference type="Proteomes" id="UP000652761">
    <property type="component" value="Unassembled WGS sequence"/>
</dbReference>
<dbReference type="PROSITE" id="PS00223">
    <property type="entry name" value="ANNEXIN_1"/>
    <property type="match status" value="1"/>
</dbReference>
<dbReference type="GO" id="GO:0009408">
    <property type="term" value="P:response to heat"/>
    <property type="evidence" value="ECO:0007669"/>
    <property type="project" value="TreeGrafter"/>
</dbReference>
<dbReference type="InterPro" id="IPR018252">
    <property type="entry name" value="Annexin_repeat_CS"/>
</dbReference>
<keyword evidence="3 4" id="KW-0041">Annexin</keyword>
<evidence type="ECO:0000256" key="4">
    <source>
        <dbReference type="RuleBase" id="RU003540"/>
    </source>
</evidence>
<dbReference type="InterPro" id="IPR018502">
    <property type="entry name" value="Annexin_repeat"/>
</dbReference>
<protein>
    <recommendedName>
        <fullName evidence="4">Annexin</fullName>
    </recommendedName>
</protein>
<dbReference type="GO" id="GO:0005737">
    <property type="term" value="C:cytoplasm"/>
    <property type="evidence" value="ECO:0007669"/>
    <property type="project" value="TreeGrafter"/>
</dbReference>
<keyword evidence="2 4" id="KW-0677">Repeat</keyword>
<dbReference type="AlphaFoldDB" id="A0A843W6A2"/>
<dbReference type="FunFam" id="1.10.220.10:FF:000001">
    <property type="entry name" value="Annexin"/>
    <property type="match status" value="1"/>
</dbReference>
<dbReference type="EMBL" id="NMUH01002223">
    <property type="protein sequence ID" value="MQL98679.1"/>
    <property type="molecule type" value="Genomic_DNA"/>
</dbReference>
<organism evidence="5 6">
    <name type="scientific">Colocasia esculenta</name>
    <name type="common">Wild taro</name>
    <name type="synonym">Arum esculentum</name>
    <dbReference type="NCBI Taxonomy" id="4460"/>
    <lineage>
        <taxon>Eukaryota</taxon>
        <taxon>Viridiplantae</taxon>
        <taxon>Streptophyta</taxon>
        <taxon>Embryophyta</taxon>
        <taxon>Tracheophyta</taxon>
        <taxon>Spermatophyta</taxon>
        <taxon>Magnoliopsida</taxon>
        <taxon>Liliopsida</taxon>
        <taxon>Araceae</taxon>
        <taxon>Aroideae</taxon>
        <taxon>Colocasieae</taxon>
        <taxon>Colocasia</taxon>
    </lineage>
</organism>
<comment type="domain">
    <text evidence="4">A pair of annexin repeats may form one binding site for calcium and phospholipid.</text>
</comment>
<dbReference type="Gene3D" id="1.10.220.10">
    <property type="entry name" value="Annexin"/>
    <property type="match status" value="3"/>
</dbReference>
<dbReference type="InterPro" id="IPR001464">
    <property type="entry name" value="Annexin"/>
</dbReference>
<dbReference type="OrthoDB" id="37886at2759"/>
<comment type="similarity">
    <text evidence="1 4">Belongs to the annexin family.</text>
</comment>
<dbReference type="PANTHER" id="PTHR10502">
    <property type="entry name" value="ANNEXIN"/>
    <property type="match status" value="1"/>
</dbReference>
<dbReference type="PANTHER" id="PTHR10502:SF102">
    <property type="entry name" value="ANNEXIN B11"/>
    <property type="match status" value="1"/>
</dbReference>
<evidence type="ECO:0000256" key="3">
    <source>
        <dbReference type="ARBA" id="ARBA00023216"/>
    </source>
</evidence>
<evidence type="ECO:0000313" key="6">
    <source>
        <dbReference type="Proteomes" id="UP000652761"/>
    </source>
</evidence>
<dbReference type="SMART" id="SM00335">
    <property type="entry name" value="ANX"/>
    <property type="match status" value="3"/>
</dbReference>
<dbReference type="PRINTS" id="PR00196">
    <property type="entry name" value="ANNEXIN"/>
</dbReference>
<dbReference type="GO" id="GO:0005886">
    <property type="term" value="C:plasma membrane"/>
    <property type="evidence" value="ECO:0007669"/>
    <property type="project" value="TreeGrafter"/>
</dbReference>
<accession>A0A843W6A2</accession>
<dbReference type="GO" id="GO:0009409">
    <property type="term" value="P:response to cold"/>
    <property type="evidence" value="ECO:0007669"/>
    <property type="project" value="TreeGrafter"/>
</dbReference>
<comment type="caution">
    <text evidence="5">The sequence shown here is derived from an EMBL/GenBank/DDBJ whole genome shotgun (WGS) entry which is preliminary data.</text>
</comment>
<keyword evidence="6" id="KW-1185">Reference proteome</keyword>
<dbReference type="GO" id="GO:0001786">
    <property type="term" value="F:phosphatidylserine binding"/>
    <property type="evidence" value="ECO:0007669"/>
    <property type="project" value="TreeGrafter"/>
</dbReference>
<sequence>MSTLRVPPVPTSARQDAVIDILARRDGTQRAFIQQEYRAMYSDDLTNRIRSELSGNFEKAVLLWMHDPAGRDATIVRQALSGDVIDPHIATEVICSRTPSQIQTFKQAYHAKFGAFLEHDIQYHASGDLLKLLLAYVRIIRYEGPEAVKGETSGTFEFGLLTILRCAENPAMYFAKLLRKAMKGLGTNDSALIRVVVTRTEIDMQYIKAEYHKKYKKTLGDAIHSETSGHYRNFLLALVGPGH</sequence>
<dbReference type="PROSITE" id="PS51897">
    <property type="entry name" value="ANNEXIN_2"/>
    <property type="match status" value="3"/>
</dbReference>